<evidence type="ECO:0000313" key="4">
    <source>
        <dbReference type="Proteomes" id="UP000242474"/>
    </source>
</evidence>
<protein>
    <submittedName>
        <fullName evidence="3">Uncharacterized protein</fullName>
    </submittedName>
</protein>
<dbReference type="GO" id="GO:0032797">
    <property type="term" value="C:SMN complex"/>
    <property type="evidence" value="ECO:0007669"/>
    <property type="project" value="TreeGrafter"/>
</dbReference>
<proteinExistence type="inferred from homology"/>
<dbReference type="AlphaFoldDB" id="A0A2G5BHL8"/>
<dbReference type="GO" id="GO:0005634">
    <property type="term" value="C:nucleus"/>
    <property type="evidence" value="ECO:0007669"/>
    <property type="project" value="TreeGrafter"/>
</dbReference>
<organism evidence="3 4">
    <name type="scientific">Coemansia reversa (strain ATCC 12441 / NRRL 1564)</name>
    <dbReference type="NCBI Taxonomy" id="763665"/>
    <lineage>
        <taxon>Eukaryota</taxon>
        <taxon>Fungi</taxon>
        <taxon>Fungi incertae sedis</taxon>
        <taxon>Zoopagomycota</taxon>
        <taxon>Kickxellomycotina</taxon>
        <taxon>Kickxellomycetes</taxon>
        <taxon>Kickxellales</taxon>
        <taxon>Kickxellaceae</taxon>
        <taxon>Coemansia</taxon>
    </lineage>
</organism>
<dbReference type="EMBL" id="KZ303490">
    <property type="protein sequence ID" value="PIA18481.1"/>
    <property type="molecule type" value="Genomic_DNA"/>
</dbReference>
<dbReference type="STRING" id="763665.A0A2G5BHL8"/>
<dbReference type="GO" id="GO:0000387">
    <property type="term" value="P:spliceosomal snRNP assembly"/>
    <property type="evidence" value="ECO:0007669"/>
    <property type="project" value="InterPro"/>
</dbReference>
<keyword evidence="4" id="KW-1185">Reference proteome</keyword>
<accession>A0A2G5BHL8</accession>
<dbReference type="Pfam" id="PF04938">
    <property type="entry name" value="SIP1"/>
    <property type="match status" value="1"/>
</dbReference>
<dbReference type="Proteomes" id="UP000242474">
    <property type="component" value="Unassembled WGS sequence"/>
</dbReference>
<evidence type="ECO:0000313" key="3">
    <source>
        <dbReference type="EMBL" id="PIA18481.1"/>
    </source>
</evidence>
<dbReference type="PANTHER" id="PTHR12794:SF0">
    <property type="entry name" value="GEM-ASSOCIATED PROTEIN 2"/>
    <property type="match status" value="1"/>
</dbReference>
<sequence>MNSEDLPYGRRGALPIPADVSLGDHTQAPTSGEQYMLRVRLETESIPRVVVAPNREQLLHDNHLNLSTSPVPSTTPNPERLPDILRPSVGWLDAFARYFTQEQTGFRLLLDKTTIPLEFSIPNSDRLREWKNFCYSIDDGTTTKTIVYALASVDQMMAIRLIKWMTAWMTIDRLRRIEGIWIWYLILRLDSLLDHDDTHVLRELCRRLISIRANIGHNIGQNAEAQSAHFHDEIAAINILIAAVTRGYRQYDLEL</sequence>
<feature type="region of interest" description="Disordered" evidence="2">
    <location>
        <begin position="1"/>
        <end position="29"/>
    </location>
</feature>
<name>A0A2G5BHL8_COERN</name>
<gene>
    <name evidence="3" type="ORF">COEREDRAFT_85439</name>
</gene>
<reference evidence="3 4" key="1">
    <citation type="journal article" date="2015" name="Genome Biol. Evol.">
        <title>Phylogenomic analyses indicate that early fungi evolved digesting cell walls of algal ancestors of land plants.</title>
        <authorList>
            <person name="Chang Y."/>
            <person name="Wang S."/>
            <person name="Sekimoto S."/>
            <person name="Aerts A.L."/>
            <person name="Choi C."/>
            <person name="Clum A."/>
            <person name="LaButti K.M."/>
            <person name="Lindquist E.A."/>
            <person name="Yee Ngan C."/>
            <person name="Ohm R.A."/>
            <person name="Salamov A.A."/>
            <person name="Grigoriev I.V."/>
            <person name="Spatafora J.W."/>
            <person name="Berbee M.L."/>
        </authorList>
    </citation>
    <scope>NUCLEOTIDE SEQUENCE [LARGE SCALE GENOMIC DNA]</scope>
    <source>
        <strain evidence="3 4">NRRL 1564</strain>
    </source>
</reference>
<dbReference type="PANTHER" id="PTHR12794">
    <property type="entry name" value="GEMIN2"/>
    <property type="match status" value="1"/>
</dbReference>
<evidence type="ECO:0000256" key="2">
    <source>
        <dbReference type="SAM" id="MobiDB-lite"/>
    </source>
</evidence>
<dbReference type="InterPro" id="IPR035426">
    <property type="entry name" value="Gemin2/Brr1"/>
</dbReference>
<evidence type="ECO:0000256" key="1">
    <source>
        <dbReference type="ARBA" id="ARBA00025758"/>
    </source>
</evidence>
<dbReference type="Gene3D" id="1.20.58.1070">
    <property type="match status" value="1"/>
</dbReference>
<comment type="similarity">
    <text evidence="1">Belongs to the gemin-2 family.</text>
</comment>
<dbReference type="OrthoDB" id="428895at2759"/>